<evidence type="ECO:0000259" key="6">
    <source>
        <dbReference type="PROSITE" id="PS50157"/>
    </source>
</evidence>
<dbReference type="PANTHER" id="PTHR23226:SF85">
    <property type="entry name" value="ZINC FINGER PROTEIN 397"/>
    <property type="match status" value="1"/>
</dbReference>
<dbReference type="AlphaFoldDB" id="A0A7L1MU58"/>
<evidence type="ECO:0000256" key="5">
    <source>
        <dbReference type="PROSITE-ProRule" id="PRU00042"/>
    </source>
</evidence>
<name>A0A7L1MU58_BOMGA</name>
<dbReference type="EMBL" id="VXBU01020973">
    <property type="protein sequence ID" value="NXN90695.1"/>
    <property type="molecule type" value="Genomic_DNA"/>
</dbReference>
<dbReference type="PANTHER" id="PTHR23226">
    <property type="entry name" value="ZINC FINGER AND SCAN DOMAIN-CONTAINING"/>
    <property type="match status" value="1"/>
</dbReference>
<feature type="non-terminal residue" evidence="7">
    <location>
        <position position="1"/>
    </location>
</feature>
<feature type="non-terminal residue" evidence="7">
    <location>
        <position position="84"/>
    </location>
</feature>
<dbReference type="GO" id="GO:0000978">
    <property type="term" value="F:RNA polymerase II cis-regulatory region sequence-specific DNA binding"/>
    <property type="evidence" value="ECO:0007669"/>
    <property type="project" value="TreeGrafter"/>
</dbReference>
<protein>
    <submittedName>
        <fullName evidence="7">ZNF79 protein</fullName>
    </submittedName>
</protein>
<keyword evidence="4" id="KW-0862">Zinc</keyword>
<evidence type="ECO:0000313" key="8">
    <source>
        <dbReference type="Proteomes" id="UP000532545"/>
    </source>
</evidence>
<dbReference type="PROSITE" id="PS50157">
    <property type="entry name" value="ZINC_FINGER_C2H2_2"/>
    <property type="match status" value="2"/>
</dbReference>
<evidence type="ECO:0000256" key="3">
    <source>
        <dbReference type="ARBA" id="ARBA00022771"/>
    </source>
</evidence>
<keyword evidence="3 5" id="KW-0863">Zinc-finger</keyword>
<dbReference type="GO" id="GO:0000981">
    <property type="term" value="F:DNA-binding transcription factor activity, RNA polymerase II-specific"/>
    <property type="evidence" value="ECO:0007669"/>
    <property type="project" value="TreeGrafter"/>
</dbReference>
<dbReference type="InterPro" id="IPR036236">
    <property type="entry name" value="Znf_C2H2_sf"/>
</dbReference>
<evidence type="ECO:0000313" key="7">
    <source>
        <dbReference type="EMBL" id="NXN90695.1"/>
    </source>
</evidence>
<dbReference type="GO" id="GO:0008270">
    <property type="term" value="F:zinc ion binding"/>
    <property type="evidence" value="ECO:0007669"/>
    <property type="project" value="UniProtKB-KW"/>
</dbReference>
<dbReference type="Proteomes" id="UP000532545">
    <property type="component" value="Unassembled WGS sequence"/>
</dbReference>
<gene>
    <name evidence="7" type="primary">Znf79</name>
    <name evidence="7" type="ORF">BOMGAR_R15782</name>
</gene>
<feature type="domain" description="C2H2-type" evidence="6">
    <location>
        <begin position="47"/>
        <end position="74"/>
    </location>
</feature>
<comment type="caution">
    <text evidence="7">The sequence shown here is derived from an EMBL/GenBank/DDBJ whole genome shotgun (WGS) entry which is preliminary data.</text>
</comment>
<accession>A0A7L1MU58</accession>
<dbReference type="OrthoDB" id="6077919at2759"/>
<dbReference type="InterPro" id="IPR013087">
    <property type="entry name" value="Znf_C2H2_type"/>
</dbReference>
<dbReference type="FunFam" id="3.30.160.60:FF:002343">
    <property type="entry name" value="Zinc finger protein 33A"/>
    <property type="match status" value="1"/>
</dbReference>
<keyword evidence="2" id="KW-0677">Repeat</keyword>
<proteinExistence type="predicted"/>
<organism evidence="7 8">
    <name type="scientific">Bombycilla garrulus</name>
    <name type="common">Bohemian waxwing</name>
    <name type="synonym">Lanius garrulus</name>
    <dbReference type="NCBI Taxonomy" id="125297"/>
    <lineage>
        <taxon>Eukaryota</taxon>
        <taxon>Metazoa</taxon>
        <taxon>Chordata</taxon>
        <taxon>Craniata</taxon>
        <taxon>Vertebrata</taxon>
        <taxon>Euteleostomi</taxon>
        <taxon>Archelosauria</taxon>
        <taxon>Archosauria</taxon>
        <taxon>Dinosauria</taxon>
        <taxon>Saurischia</taxon>
        <taxon>Theropoda</taxon>
        <taxon>Coelurosauria</taxon>
        <taxon>Aves</taxon>
        <taxon>Neognathae</taxon>
        <taxon>Neoaves</taxon>
        <taxon>Telluraves</taxon>
        <taxon>Australaves</taxon>
        <taxon>Passeriformes</taxon>
        <taxon>Bombycillidae</taxon>
        <taxon>Bombycilla</taxon>
    </lineage>
</organism>
<evidence type="ECO:0000256" key="4">
    <source>
        <dbReference type="ARBA" id="ARBA00022833"/>
    </source>
</evidence>
<reference evidence="7 8" key="1">
    <citation type="submission" date="2019-09" db="EMBL/GenBank/DDBJ databases">
        <title>Bird 10,000 Genomes (B10K) Project - Family phase.</title>
        <authorList>
            <person name="Zhang G."/>
        </authorList>
    </citation>
    <scope>NUCLEOTIDE SEQUENCE [LARGE SCALE GENOMIC DNA]</scope>
    <source>
        <strain evidence="7">B10K-DU-002-23</strain>
        <tissue evidence="7">Muscle</tissue>
    </source>
</reference>
<dbReference type="SMART" id="SM00355">
    <property type="entry name" value="ZnF_C2H2"/>
    <property type="match status" value="2"/>
</dbReference>
<feature type="domain" description="C2H2-type" evidence="6">
    <location>
        <begin position="19"/>
        <end position="46"/>
    </location>
</feature>
<keyword evidence="1" id="KW-0479">Metal-binding</keyword>
<dbReference type="PROSITE" id="PS00028">
    <property type="entry name" value="ZINC_FINGER_C2H2_1"/>
    <property type="match status" value="2"/>
</dbReference>
<dbReference type="Pfam" id="PF00096">
    <property type="entry name" value="zf-C2H2"/>
    <property type="match status" value="1"/>
</dbReference>
<dbReference type="SUPFAM" id="SSF57667">
    <property type="entry name" value="beta-beta-alpha zinc fingers"/>
    <property type="match status" value="1"/>
</dbReference>
<dbReference type="Gene3D" id="3.30.160.60">
    <property type="entry name" value="Classic Zinc Finger"/>
    <property type="match status" value="2"/>
</dbReference>
<evidence type="ECO:0000256" key="1">
    <source>
        <dbReference type="ARBA" id="ARBA00022723"/>
    </source>
</evidence>
<evidence type="ECO:0000256" key="2">
    <source>
        <dbReference type="ARBA" id="ARBA00022737"/>
    </source>
</evidence>
<sequence length="84" mass="9630">RTSHLYRHQRGHDADGRSFICAFCGRSFGNFPRFQRHQKTHGGVRPYKCWRCRKGFGDAAALVQHQGLHLGIPERPEESGRKIG</sequence>
<keyword evidence="8" id="KW-1185">Reference proteome</keyword>